<comment type="similarity">
    <text evidence="2">Belongs to the nitroreductase family.</text>
</comment>
<evidence type="ECO:0000256" key="4">
    <source>
        <dbReference type="ARBA" id="ARBA00022643"/>
    </source>
</evidence>
<organism evidence="8 9">
    <name type="scientific">Zhouia spongiae</name>
    <dbReference type="NCBI Taxonomy" id="2202721"/>
    <lineage>
        <taxon>Bacteria</taxon>
        <taxon>Pseudomonadati</taxon>
        <taxon>Bacteroidota</taxon>
        <taxon>Flavobacteriia</taxon>
        <taxon>Flavobacteriales</taxon>
        <taxon>Flavobacteriaceae</taxon>
        <taxon>Zhouia</taxon>
    </lineage>
</organism>
<evidence type="ECO:0000256" key="5">
    <source>
        <dbReference type="ARBA" id="ARBA00022857"/>
    </source>
</evidence>
<evidence type="ECO:0000256" key="6">
    <source>
        <dbReference type="ARBA" id="ARBA00023002"/>
    </source>
</evidence>
<evidence type="ECO:0000256" key="1">
    <source>
        <dbReference type="ARBA" id="ARBA00001917"/>
    </source>
</evidence>
<keyword evidence="9" id="KW-1185">Reference proteome</keyword>
<dbReference type="EMBL" id="CP094326">
    <property type="protein sequence ID" value="UNY98957.1"/>
    <property type="molecule type" value="Genomic_DNA"/>
</dbReference>
<reference evidence="8 9" key="1">
    <citation type="journal article" date="2018" name="Int. J. Syst. Evol. Microbiol.">
        <title>Zhouia spongiae sp. nov., isolated from a marine sponge.</title>
        <authorList>
            <person name="Zhuang L."/>
            <person name="Lin B."/>
            <person name="Qin F."/>
            <person name="Luo L."/>
        </authorList>
    </citation>
    <scope>NUCLEOTIDE SEQUENCE [LARGE SCALE GENOMIC DNA]</scope>
    <source>
        <strain evidence="8 9">HN-Y44</strain>
    </source>
</reference>
<keyword evidence="5" id="KW-0521">NADP</keyword>
<evidence type="ECO:0000259" key="7">
    <source>
        <dbReference type="Pfam" id="PF00881"/>
    </source>
</evidence>
<proteinExistence type="inferred from homology"/>
<dbReference type="InterPro" id="IPR000415">
    <property type="entry name" value="Nitroreductase-like"/>
</dbReference>
<dbReference type="PANTHER" id="PTHR43673">
    <property type="entry name" value="NAD(P)H NITROREDUCTASE YDGI-RELATED"/>
    <property type="match status" value="1"/>
</dbReference>
<dbReference type="Proteomes" id="UP000829476">
    <property type="component" value="Chromosome"/>
</dbReference>
<dbReference type="InterPro" id="IPR029479">
    <property type="entry name" value="Nitroreductase"/>
</dbReference>
<accession>A0ABY3YMY2</accession>
<evidence type="ECO:0000313" key="8">
    <source>
        <dbReference type="EMBL" id="UNY98957.1"/>
    </source>
</evidence>
<protein>
    <submittedName>
        <fullName evidence="8">NAD(P)H-dependent oxidoreductase</fullName>
    </submittedName>
</protein>
<dbReference type="InterPro" id="IPR033878">
    <property type="entry name" value="NfsB-like"/>
</dbReference>
<dbReference type="SUPFAM" id="SSF55469">
    <property type="entry name" value="FMN-dependent nitroreductase-like"/>
    <property type="match status" value="1"/>
</dbReference>
<keyword evidence="6" id="KW-0560">Oxidoreductase</keyword>
<dbReference type="Gene3D" id="3.40.109.10">
    <property type="entry name" value="NADH Oxidase"/>
    <property type="match status" value="1"/>
</dbReference>
<dbReference type="Pfam" id="PF00881">
    <property type="entry name" value="Nitroreductase"/>
    <property type="match status" value="1"/>
</dbReference>
<dbReference type="RefSeq" id="WP_242937359.1">
    <property type="nucleotide sequence ID" value="NZ_CP094326.1"/>
</dbReference>
<comment type="cofactor">
    <cofactor evidence="1">
        <name>FMN</name>
        <dbReference type="ChEBI" id="CHEBI:58210"/>
    </cofactor>
</comment>
<evidence type="ECO:0000256" key="3">
    <source>
        <dbReference type="ARBA" id="ARBA00022630"/>
    </source>
</evidence>
<dbReference type="CDD" id="cd02149">
    <property type="entry name" value="NfsB-like"/>
    <property type="match status" value="1"/>
</dbReference>
<gene>
    <name evidence="8" type="ORF">MQE36_01075</name>
</gene>
<feature type="domain" description="Nitroreductase" evidence="7">
    <location>
        <begin position="8"/>
        <end position="186"/>
    </location>
</feature>
<sequence>MSTIIENLKWRYATKKFDPSKKISEQDLETLKEAIQLSASSYGLQPYQVLIIENREIREKLKPVAWNQSQVTDASHLVIFANNINLGPKDTEAYMNNISSTRNIPSESLNGFSEMINGTINNLSEDALAVWTSKQTYIALGNLLAAAAELKIDTCPMEGFDAAKFNEILGLNEKGLNTSLIAPIGYRSEEDDTQNHIKVRKPKTELFTTI</sequence>
<keyword evidence="4" id="KW-0288">FMN</keyword>
<dbReference type="PANTHER" id="PTHR43673:SF2">
    <property type="entry name" value="NITROREDUCTASE"/>
    <property type="match status" value="1"/>
</dbReference>
<evidence type="ECO:0000313" key="9">
    <source>
        <dbReference type="Proteomes" id="UP000829476"/>
    </source>
</evidence>
<name>A0ABY3YMY2_9FLAO</name>
<keyword evidence="3" id="KW-0285">Flavoprotein</keyword>
<evidence type="ECO:0000256" key="2">
    <source>
        <dbReference type="ARBA" id="ARBA00007118"/>
    </source>
</evidence>